<evidence type="ECO:0000313" key="2">
    <source>
        <dbReference type="EMBL" id="QJA78265.1"/>
    </source>
</evidence>
<protein>
    <submittedName>
        <fullName evidence="1">Uncharacterized protein</fullName>
    </submittedName>
</protein>
<dbReference type="EMBL" id="MT145082">
    <property type="protein sequence ID" value="QJI03375.1"/>
    <property type="molecule type" value="Genomic_DNA"/>
</dbReference>
<evidence type="ECO:0000313" key="1">
    <source>
        <dbReference type="EMBL" id="QJA53995.1"/>
    </source>
</evidence>
<dbReference type="EMBL" id="MT144468">
    <property type="protein sequence ID" value="QJA53995.1"/>
    <property type="molecule type" value="Genomic_DNA"/>
</dbReference>
<sequence>MIAIISLDKQELQAIVLLKRVPEFKSFLDVLNRSIATLSYSNAMTKDEVISRWNQGRLQELIDITNKIKTADEELHAFKTEARQHVE</sequence>
<gene>
    <name evidence="2" type="ORF">MM415A01099_0016</name>
    <name evidence="3" type="ORF">MM415B04762_0007</name>
    <name evidence="1" type="ORF">TM448A04263_0006</name>
    <name evidence="4" type="ORF">TM448B04469_0005</name>
</gene>
<dbReference type="EMBL" id="MT142328">
    <property type="protein sequence ID" value="QJA78265.1"/>
    <property type="molecule type" value="Genomic_DNA"/>
</dbReference>
<reference evidence="1" key="1">
    <citation type="submission" date="2020-03" db="EMBL/GenBank/DDBJ databases">
        <title>The deep terrestrial virosphere.</title>
        <authorList>
            <person name="Holmfeldt K."/>
            <person name="Nilsson E."/>
            <person name="Simone D."/>
            <person name="Lopez-Fernandez M."/>
            <person name="Wu X."/>
            <person name="de Brujin I."/>
            <person name="Lundin D."/>
            <person name="Andersson A."/>
            <person name="Bertilsson S."/>
            <person name="Dopson M."/>
        </authorList>
    </citation>
    <scope>NUCLEOTIDE SEQUENCE</scope>
    <source>
        <strain evidence="2">MM415A01099</strain>
        <strain evidence="3">MM415B04762</strain>
        <strain evidence="1">TM448A04263</strain>
        <strain evidence="4">TM448B04469</strain>
    </source>
</reference>
<organism evidence="1">
    <name type="scientific">viral metagenome</name>
    <dbReference type="NCBI Taxonomy" id="1070528"/>
    <lineage>
        <taxon>unclassified sequences</taxon>
        <taxon>metagenomes</taxon>
        <taxon>organismal metagenomes</taxon>
    </lineage>
</organism>
<evidence type="ECO:0000313" key="4">
    <source>
        <dbReference type="EMBL" id="QJI03375.1"/>
    </source>
</evidence>
<evidence type="ECO:0000313" key="3">
    <source>
        <dbReference type="EMBL" id="QJA92267.1"/>
    </source>
</evidence>
<dbReference type="AlphaFoldDB" id="A0A6H2A3A6"/>
<proteinExistence type="predicted"/>
<name>A0A6H2A3A6_9ZZZZ</name>
<dbReference type="EMBL" id="MT143052">
    <property type="protein sequence ID" value="QJA92267.1"/>
    <property type="molecule type" value="Genomic_DNA"/>
</dbReference>
<accession>A0A6H2A3A6</accession>